<comment type="caution">
    <text evidence="1">The sequence shown here is derived from an EMBL/GenBank/DDBJ whole genome shotgun (WGS) entry which is preliminary data.</text>
</comment>
<dbReference type="EMBL" id="VANS01000001">
    <property type="protein sequence ID" value="TMM54281.1"/>
    <property type="molecule type" value="Genomic_DNA"/>
</dbReference>
<gene>
    <name evidence="1" type="ORF">FDT80_01400</name>
</gene>
<dbReference type="OrthoDB" id="7719707at2"/>
<keyword evidence="2" id="KW-1185">Reference proteome</keyword>
<proteinExistence type="predicted"/>
<reference evidence="1 2" key="1">
    <citation type="submission" date="2019-05" db="EMBL/GenBank/DDBJ databases">
        <title>Sulfitobacter sabulilitoris sp. nov., isolated from a marine sand.</title>
        <authorList>
            <person name="Yoon J.-H."/>
        </authorList>
    </citation>
    <scope>NUCLEOTIDE SEQUENCE [LARGE SCALE GENOMIC DNA]</scope>
    <source>
        <strain evidence="1 2">HSMS-29</strain>
    </source>
</reference>
<evidence type="ECO:0000313" key="2">
    <source>
        <dbReference type="Proteomes" id="UP000309550"/>
    </source>
</evidence>
<dbReference type="RefSeq" id="WP_138660455.1">
    <property type="nucleotide sequence ID" value="NZ_VANS01000001.1"/>
</dbReference>
<evidence type="ECO:0000313" key="1">
    <source>
        <dbReference type="EMBL" id="TMM54281.1"/>
    </source>
</evidence>
<protein>
    <submittedName>
        <fullName evidence="1">Uncharacterized protein</fullName>
    </submittedName>
</protein>
<sequence length="391" mass="40438">MPNQPFALGATLLYAAKPRLDLHKILAVLNARGDAHNAARLSLSPLSTTSYAVITGANVHATLSVVATPAPQQPLRDALPDTASEPLCAVIDGHAAHLRIDVGDGDAPLPPQTGTDLSSTWRTAPACPAATKLRLLHGLLDAVSLCAQPGAMHVYPANRVLMPADLAALDDGDLPLPLLVRAESGDWRDGPGGARGQDIALHGAALLTGCTLTLEGAPQDASLSAMEEILINLLRAHLSGRATLSRGARLAPAPGMTLHVRRDPDAAGGPDRIVASLWPQIVVPVRVVAKTPARPPVLQGFQARIGRIAARQPTDRPEAKLPDPDLSGLIALKPRHVTAQHSLVARIAPTVMLAATALLVVSAAGTLLGRNGNDVASADAPFDASRSATGD</sequence>
<accession>A0A5S3PJ07</accession>
<dbReference type="Proteomes" id="UP000309550">
    <property type="component" value="Unassembled WGS sequence"/>
</dbReference>
<organism evidence="1 2">
    <name type="scientific">Sulfitobacter sabulilitoris</name>
    <dbReference type="NCBI Taxonomy" id="2562655"/>
    <lineage>
        <taxon>Bacteria</taxon>
        <taxon>Pseudomonadati</taxon>
        <taxon>Pseudomonadota</taxon>
        <taxon>Alphaproteobacteria</taxon>
        <taxon>Rhodobacterales</taxon>
        <taxon>Roseobacteraceae</taxon>
        <taxon>Sulfitobacter</taxon>
    </lineage>
</organism>
<dbReference type="AlphaFoldDB" id="A0A5S3PJ07"/>
<name>A0A5S3PJ07_9RHOB</name>